<dbReference type="RefSeq" id="WP_108687149.1">
    <property type="nucleotide sequence ID" value="NZ_QCYK01000002.1"/>
</dbReference>
<dbReference type="PANTHER" id="PTHR40257:SF1">
    <property type="entry name" value="DUF1330 DOMAIN-CONTAINING PROTEIN"/>
    <property type="match status" value="1"/>
</dbReference>
<keyword evidence="2" id="KW-1185">Reference proteome</keyword>
<gene>
    <name evidence="1" type="ORF">DCC81_13475</name>
</gene>
<reference evidence="1 2" key="1">
    <citation type="submission" date="2018-04" db="EMBL/GenBank/DDBJ databases">
        <title>Chitinophaga fuyangensis sp. nov., isolated from soil in a chemical factory.</title>
        <authorList>
            <person name="Chen K."/>
        </authorList>
    </citation>
    <scope>NUCLEOTIDE SEQUENCE [LARGE SCALE GENOMIC DNA]</scope>
    <source>
        <strain evidence="1 2">LY-1</strain>
    </source>
</reference>
<dbReference type="InterPro" id="IPR011008">
    <property type="entry name" value="Dimeric_a/b-barrel"/>
</dbReference>
<comment type="caution">
    <text evidence="1">The sequence shown here is derived from an EMBL/GenBank/DDBJ whole genome shotgun (WGS) entry which is preliminary data.</text>
</comment>
<evidence type="ECO:0008006" key="3">
    <source>
        <dbReference type="Google" id="ProtNLM"/>
    </source>
</evidence>
<dbReference type="PANTHER" id="PTHR40257">
    <property type="match status" value="1"/>
</dbReference>
<proteinExistence type="predicted"/>
<dbReference type="OrthoDB" id="8909581at2"/>
<sequence>MKLPEFEEVQGPVLMLNMLKFKDRKYYFETYLPAFRKATEKLGINDVKIRLACNVAASILAPESEAWDAILLVEYPSASAFKTIAESDVYRDIADPYRLAATDTLHLYMTTPFEL</sequence>
<evidence type="ECO:0000313" key="1">
    <source>
        <dbReference type="EMBL" id="PUZ25311.1"/>
    </source>
</evidence>
<dbReference type="EMBL" id="QCYK01000002">
    <property type="protein sequence ID" value="PUZ25311.1"/>
    <property type="molecule type" value="Genomic_DNA"/>
</dbReference>
<dbReference type="Proteomes" id="UP000244450">
    <property type="component" value="Unassembled WGS sequence"/>
</dbReference>
<evidence type="ECO:0000313" key="2">
    <source>
        <dbReference type="Proteomes" id="UP000244450"/>
    </source>
</evidence>
<dbReference type="Gene3D" id="3.30.70.100">
    <property type="match status" value="1"/>
</dbReference>
<organism evidence="1 2">
    <name type="scientific">Chitinophaga parva</name>
    <dbReference type="NCBI Taxonomy" id="2169414"/>
    <lineage>
        <taxon>Bacteria</taxon>
        <taxon>Pseudomonadati</taxon>
        <taxon>Bacteroidota</taxon>
        <taxon>Chitinophagia</taxon>
        <taxon>Chitinophagales</taxon>
        <taxon>Chitinophagaceae</taxon>
        <taxon>Chitinophaga</taxon>
    </lineage>
</organism>
<dbReference type="SUPFAM" id="SSF54909">
    <property type="entry name" value="Dimeric alpha+beta barrel"/>
    <property type="match status" value="1"/>
</dbReference>
<protein>
    <recommendedName>
        <fullName evidence="3">DUF1330 domain-containing protein</fullName>
    </recommendedName>
</protein>
<name>A0A2T7BGA2_9BACT</name>
<accession>A0A2T7BGA2</accession>
<dbReference type="AlphaFoldDB" id="A0A2T7BGA2"/>